<accession>A0A9N9YS58</accession>
<gene>
    <name evidence="1" type="ORF">CRHIZ90672A_00012934</name>
</gene>
<evidence type="ECO:0000313" key="2">
    <source>
        <dbReference type="Proteomes" id="UP000696573"/>
    </source>
</evidence>
<protein>
    <recommendedName>
        <fullName evidence="3">Fungal N-terminal domain-containing protein</fullName>
    </recommendedName>
</protein>
<reference evidence="1" key="1">
    <citation type="submission" date="2021-10" db="EMBL/GenBank/DDBJ databases">
        <authorList>
            <person name="Piombo E."/>
        </authorList>
    </citation>
    <scope>NUCLEOTIDE SEQUENCE</scope>
</reference>
<name>A0A9N9YS58_9HYPO</name>
<proteinExistence type="predicted"/>
<evidence type="ECO:0000313" key="1">
    <source>
        <dbReference type="EMBL" id="CAH0028856.1"/>
    </source>
</evidence>
<keyword evidence="2" id="KW-1185">Reference proteome</keyword>
<sequence length="143" mass="16173">MDPFSALASAIAIAGLAEKIITKSVLVVHNFRHAPSELDSLTARVHLLQDLVRRVELRRQKLCLAKEIEVSVYNCFIEAEQILTEIIKQSEEYDKPSQGKDKRLRLKWAFKGSHQMSVWDVRLQGIANSLYGIFLLMLLVPGG</sequence>
<dbReference type="EMBL" id="CABFNQ020000737">
    <property type="protein sequence ID" value="CAH0028856.1"/>
    <property type="molecule type" value="Genomic_DNA"/>
</dbReference>
<dbReference type="AlphaFoldDB" id="A0A9N9YS58"/>
<comment type="caution">
    <text evidence="1">The sequence shown here is derived from an EMBL/GenBank/DDBJ whole genome shotgun (WGS) entry which is preliminary data.</text>
</comment>
<dbReference type="Proteomes" id="UP000696573">
    <property type="component" value="Unassembled WGS sequence"/>
</dbReference>
<evidence type="ECO:0008006" key="3">
    <source>
        <dbReference type="Google" id="ProtNLM"/>
    </source>
</evidence>
<organism evidence="1 2">
    <name type="scientific">Clonostachys rhizophaga</name>
    <dbReference type="NCBI Taxonomy" id="160324"/>
    <lineage>
        <taxon>Eukaryota</taxon>
        <taxon>Fungi</taxon>
        <taxon>Dikarya</taxon>
        <taxon>Ascomycota</taxon>
        <taxon>Pezizomycotina</taxon>
        <taxon>Sordariomycetes</taxon>
        <taxon>Hypocreomycetidae</taxon>
        <taxon>Hypocreales</taxon>
        <taxon>Bionectriaceae</taxon>
        <taxon>Clonostachys</taxon>
    </lineage>
</organism>